<evidence type="ECO:0000256" key="3">
    <source>
        <dbReference type="ARBA" id="ARBA00013252"/>
    </source>
</evidence>
<dbReference type="SUPFAM" id="SSF55248">
    <property type="entry name" value="PCD-like"/>
    <property type="match status" value="1"/>
</dbReference>
<dbReference type="EMBL" id="SJPW01000001">
    <property type="protein sequence ID" value="TWU60114.1"/>
    <property type="molecule type" value="Genomic_DNA"/>
</dbReference>
<sequence length="117" mass="12564">MNEPTVDALTKKSCVPCEGGVPIIDAAAAKPYLAALPDWSLDEAGTMISRQTNCGNFVKAMKLLGQVAEVAEDQQHHPDLHLTGYRHVRIDLTTHAIGGLSENDFIVAAKIDEVLKG</sequence>
<dbReference type="EC" id="4.2.1.96" evidence="3"/>
<dbReference type="PANTHER" id="PTHR12599">
    <property type="entry name" value="PTERIN-4-ALPHA-CARBINOLAMINE DEHYDRATASE"/>
    <property type="match status" value="1"/>
</dbReference>
<proteinExistence type="inferred from homology"/>
<dbReference type="InterPro" id="IPR001533">
    <property type="entry name" value="Pterin_deHydtase"/>
</dbReference>
<evidence type="ECO:0000256" key="4">
    <source>
        <dbReference type="ARBA" id="ARBA00023239"/>
    </source>
</evidence>
<dbReference type="Proteomes" id="UP000318288">
    <property type="component" value="Unassembled WGS sequence"/>
</dbReference>
<comment type="similarity">
    <text evidence="2">Belongs to the pterin-4-alpha-carbinolamine dehydratase family.</text>
</comment>
<evidence type="ECO:0000313" key="5">
    <source>
        <dbReference type="EMBL" id="TWU60114.1"/>
    </source>
</evidence>
<dbReference type="Pfam" id="PF01329">
    <property type="entry name" value="Pterin_4a"/>
    <property type="match status" value="1"/>
</dbReference>
<evidence type="ECO:0000256" key="2">
    <source>
        <dbReference type="ARBA" id="ARBA00006472"/>
    </source>
</evidence>
<dbReference type="OrthoDB" id="9800108at2"/>
<evidence type="ECO:0000313" key="6">
    <source>
        <dbReference type="Proteomes" id="UP000318288"/>
    </source>
</evidence>
<dbReference type="InterPro" id="IPR036428">
    <property type="entry name" value="PCD_sf"/>
</dbReference>
<name>A0A5C6FK29_9BACT</name>
<keyword evidence="6" id="KW-1185">Reference proteome</keyword>
<dbReference type="Gene3D" id="3.30.1360.20">
    <property type="entry name" value="Transcriptional coactivator/pterin dehydratase"/>
    <property type="match status" value="1"/>
</dbReference>
<dbReference type="GO" id="GO:0008124">
    <property type="term" value="F:4-alpha-hydroxytetrahydrobiopterin dehydratase activity"/>
    <property type="evidence" value="ECO:0007669"/>
    <property type="project" value="UniProtKB-EC"/>
</dbReference>
<protein>
    <recommendedName>
        <fullName evidence="3">4a-hydroxytetrahydrobiopterin dehydratase</fullName>
        <ecNumber evidence="3">4.2.1.96</ecNumber>
    </recommendedName>
</protein>
<reference evidence="5 6" key="1">
    <citation type="submission" date="2019-02" db="EMBL/GenBank/DDBJ databases">
        <title>Deep-cultivation of Planctomycetes and their phenomic and genomic characterization uncovers novel biology.</title>
        <authorList>
            <person name="Wiegand S."/>
            <person name="Jogler M."/>
            <person name="Boedeker C."/>
            <person name="Pinto D."/>
            <person name="Vollmers J."/>
            <person name="Rivas-Marin E."/>
            <person name="Kohn T."/>
            <person name="Peeters S.H."/>
            <person name="Heuer A."/>
            <person name="Rast P."/>
            <person name="Oberbeckmann S."/>
            <person name="Bunk B."/>
            <person name="Jeske O."/>
            <person name="Meyerdierks A."/>
            <person name="Storesund J.E."/>
            <person name="Kallscheuer N."/>
            <person name="Luecker S."/>
            <person name="Lage O.M."/>
            <person name="Pohl T."/>
            <person name="Merkel B.J."/>
            <person name="Hornburger P."/>
            <person name="Mueller R.-W."/>
            <person name="Bruemmer F."/>
            <person name="Labrenz M."/>
            <person name="Spormann A.M."/>
            <person name="Op Den Camp H."/>
            <person name="Overmann J."/>
            <person name="Amann R."/>
            <person name="Jetten M.S.M."/>
            <person name="Mascher T."/>
            <person name="Medema M.H."/>
            <person name="Devos D.P."/>
            <person name="Kaster A.-K."/>
            <person name="Ovreas L."/>
            <person name="Rohde M."/>
            <person name="Galperin M.Y."/>
            <person name="Jogler C."/>
        </authorList>
    </citation>
    <scope>NUCLEOTIDE SEQUENCE [LARGE SCALE GENOMIC DNA]</scope>
    <source>
        <strain evidence="5 6">Poly51</strain>
    </source>
</reference>
<keyword evidence="4 5" id="KW-0456">Lyase</keyword>
<dbReference type="AlphaFoldDB" id="A0A5C6FK29"/>
<evidence type="ECO:0000256" key="1">
    <source>
        <dbReference type="ARBA" id="ARBA00001554"/>
    </source>
</evidence>
<comment type="caution">
    <text evidence="5">The sequence shown here is derived from an EMBL/GenBank/DDBJ whole genome shotgun (WGS) entry which is preliminary data.</text>
</comment>
<dbReference type="PANTHER" id="PTHR12599:SF0">
    <property type="entry name" value="PTERIN-4-ALPHA-CARBINOLAMINE DEHYDRATASE"/>
    <property type="match status" value="1"/>
</dbReference>
<dbReference type="RefSeq" id="WP_146453653.1">
    <property type="nucleotide sequence ID" value="NZ_SJPW01000001.1"/>
</dbReference>
<accession>A0A5C6FK29</accession>
<gene>
    <name evidence="5" type="ORF">Poly51_03880</name>
</gene>
<dbReference type="CDD" id="cd00913">
    <property type="entry name" value="PCD_DCoH_subfamily_a"/>
    <property type="match status" value="1"/>
</dbReference>
<organism evidence="5 6">
    <name type="scientific">Rubripirellula tenax</name>
    <dbReference type="NCBI Taxonomy" id="2528015"/>
    <lineage>
        <taxon>Bacteria</taxon>
        <taxon>Pseudomonadati</taxon>
        <taxon>Planctomycetota</taxon>
        <taxon>Planctomycetia</taxon>
        <taxon>Pirellulales</taxon>
        <taxon>Pirellulaceae</taxon>
        <taxon>Rubripirellula</taxon>
    </lineage>
</organism>
<comment type="catalytic activity">
    <reaction evidence="1">
        <text>(4aS,6R)-4a-hydroxy-L-erythro-5,6,7,8-tetrahydrobiopterin = (6R)-L-erythro-6,7-dihydrobiopterin + H2O</text>
        <dbReference type="Rhea" id="RHEA:11920"/>
        <dbReference type="ChEBI" id="CHEBI:15377"/>
        <dbReference type="ChEBI" id="CHEBI:15642"/>
        <dbReference type="ChEBI" id="CHEBI:43120"/>
        <dbReference type="EC" id="4.2.1.96"/>
    </reaction>
</comment>
<dbReference type="GO" id="GO:0006729">
    <property type="term" value="P:tetrahydrobiopterin biosynthetic process"/>
    <property type="evidence" value="ECO:0007669"/>
    <property type="project" value="InterPro"/>
</dbReference>